<proteinExistence type="inferred from homology"/>
<dbReference type="CDD" id="cd02976">
    <property type="entry name" value="NrdH"/>
    <property type="match status" value="1"/>
</dbReference>
<evidence type="ECO:0000256" key="1">
    <source>
        <dbReference type="PROSITE-ProRule" id="PRU01282"/>
    </source>
</evidence>
<organism evidence="3 4">
    <name type="scientific">Pelotomaculum thermopropionicum (strain DSM 13744 / JCM 10971 / SI)</name>
    <dbReference type="NCBI Taxonomy" id="370438"/>
    <lineage>
        <taxon>Bacteria</taxon>
        <taxon>Bacillati</taxon>
        <taxon>Bacillota</taxon>
        <taxon>Clostridia</taxon>
        <taxon>Eubacteriales</taxon>
        <taxon>Desulfotomaculaceae</taxon>
        <taxon>Pelotomaculum</taxon>
    </lineage>
</organism>
<reference evidence="4" key="1">
    <citation type="journal article" date="2008" name="Genome Res.">
        <title>The genome of Pelotomaculum thermopropionicum reveals niche-associated evolution in anaerobic microbiota.</title>
        <authorList>
            <person name="Kosaka T."/>
            <person name="Kato S."/>
            <person name="Shimoyama T."/>
            <person name="Ishii S."/>
            <person name="Abe T."/>
            <person name="Watanabe K."/>
        </authorList>
    </citation>
    <scope>NUCLEOTIDE SEQUENCE [LARGE SCALE GENOMIC DNA]</scope>
    <source>
        <strain evidence="4">DSM 13744 / JCM 10971 / SI</strain>
    </source>
</reference>
<keyword evidence="4" id="KW-1185">Reference proteome</keyword>
<dbReference type="HOGENOM" id="CLU_026126_9_3_9"/>
<dbReference type="InterPro" id="IPR002109">
    <property type="entry name" value="Glutaredoxin"/>
</dbReference>
<dbReference type="PROSITE" id="PS51353">
    <property type="entry name" value="ARSC"/>
    <property type="match status" value="1"/>
</dbReference>
<dbReference type="InterPro" id="IPR036249">
    <property type="entry name" value="Thioredoxin-like_sf"/>
</dbReference>
<comment type="similarity">
    <text evidence="1">Belongs to the ArsC family.</text>
</comment>
<accession>A5D3D1</accession>
<evidence type="ECO:0000259" key="2">
    <source>
        <dbReference type="Pfam" id="PF00462"/>
    </source>
</evidence>
<feature type="domain" description="Glutaredoxin" evidence="2">
    <location>
        <begin position="2"/>
        <end position="46"/>
    </location>
</feature>
<dbReference type="Pfam" id="PF00462">
    <property type="entry name" value="Glutaredoxin"/>
    <property type="match status" value="1"/>
</dbReference>
<dbReference type="KEGG" id="pth:PTH_1073"/>
<dbReference type="PROSITE" id="PS51354">
    <property type="entry name" value="GLUTAREDOXIN_2"/>
    <property type="match status" value="1"/>
</dbReference>
<protein>
    <recommendedName>
        <fullName evidence="2">Glutaredoxin domain-containing protein</fullName>
    </recommendedName>
</protein>
<gene>
    <name evidence="3" type="ordered locus">PTH_1073</name>
</gene>
<name>A5D3D1_PELTS</name>
<dbReference type="Proteomes" id="UP000006556">
    <property type="component" value="Chromosome"/>
</dbReference>
<evidence type="ECO:0000313" key="3">
    <source>
        <dbReference type="EMBL" id="BAF59254.1"/>
    </source>
</evidence>
<sequence length="59" mass="6682">MKEFLSQKGISYRELNVAEDEKAREEMLKKTGRLAVPTITVGNKVVVGFNRSELEKLLS</sequence>
<dbReference type="EMBL" id="AP009389">
    <property type="protein sequence ID" value="BAF59254.1"/>
    <property type="molecule type" value="Genomic_DNA"/>
</dbReference>
<dbReference type="InterPro" id="IPR006660">
    <property type="entry name" value="Arsenate_reductase-like"/>
</dbReference>
<evidence type="ECO:0000313" key="4">
    <source>
        <dbReference type="Proteomes" id="UP000006556"/>
    </source>
</evidence>
<dbReference type="SUPFAM" id="SSF52833">
    <property type="entry name" value="Thioredoxin-like"/>
    <property type="match status" value="1"/>
</dbReference>
<dbReference type="eggNOG" id="COG0695">
    <property type="taxonomic scope" value="Bacteria"/>
</dbReference>
<dbReference type="STRING" id="370438.PTH_1073"/>
<dbReference type="AlphaFoldDB" id="A5D3D1"/>
<dbReference type="Gene3D" id="3.40.30.10">
    <property type="entry name" value="Glutaredoxin"/>
    <property type="match status" value="1"/>
</dbReference>